<dbReference type="EMBL" id="BGZK01000853">
    <property type="protein sequence ID" value="GBP62910.1"/>
    <property type="molecule type" value="Genomic_DNA"/>
</dbReference>
<reference evidence="2 3" key="1">
    <citation type="journal article" date="2019" name="Commun. Biol.">
        <title>The bagworm genome reveals a unique fibroin gene that provides high tensile strength.</title>
        <authorList>
            <person name="Kono N."/>
            <person name="Nakamura H."/>
            <person name="Ohtoshi R."/>
            <person name="Tomita M."/>
            <person name="Numata K."/>
            <person name="Arakawa K."/>
        </authorList>
    </citation>
    <scope>NUCLEOTIDE SEQUENCE [LARGE SCALE GENOMIC DNA]</scope>
</reference>
<evidence type="ECO:0000256" key="1">
    <source>
        <dbReference type="SAM" id="Phobius"/>
    </source>
</evidence>
<comment type="caution">
    <text evidence="2">The sequence shown here is derived from an EMBL/GenBank/DDBJ whole genome shotgun (WGS) entry which is preliminary data.</text>
</comment>
<dbReference type="AlphaFoldDB" id="A0A4C1XII6"/>
<evidence type="ECO:0000313" key="2">
    <source>
        <dbReference type="EMBL" id="GBP62910.1"/>
    </source>
</evidence>
<gene>
    <name evidence="2" type="ORF">EVAR_42725_1</name>
</gene>
<feature type="transmembrane region" description="Helical" evidence="1">
    <location>
        <begin position="54"/>
        <end position="76"/>
    </location>
</feature>
<feature type="transmembrane region" description="Helical" evidence="1">
    <location>
        <begin position="88"/>
        <end position="106"/>
    </location>
</feature>
<keyword evidence="1" id="KW-0812">Transmembrane</keyword>
<sequence>MKALTKYVEGEEVLLQGEIYERRGHIMRIKVIFSLYEKVALWTASLEDRINVPLVFLLLSIYSNLFMPFRLTLQLFSSPWIIGFDIPLYANVGQIIIFGTNLIVFCEGCHMLRRAIDDLIRSIEVHLNDSPNHWTSLTYFVRHVPTFTCYRIANVDRSLVFKYLSAMIIHGALQGQLELAQKAARFKS</sequence>
<keyword evidence="1" id="KW-1133">Transmembrane helix</keyword>
<accession>A0A4C1XII6</accession>
<keyword evidence="3" id="KW-1185">Reference proteome</keyword>
<organism evidence="2 3">
    <name type="scientific">Eumeta variegata</name>
    <name type="common">Bagworm moth</name>
    <name type="synonym">Eumeta japonica</name>
    <dbReference type="NCBI Taxonomy" id="151549"/>
    <lineage>
        <taxon>Eukaryota</taxon>
        <taxon>Metazoa</taxon>
        <taxon>Ecdysozoa</taxon>
        <taxon>Arthropoda</taxon>
        <taxon>Hexapoda</taxon>
        <taxon>Insecta</taxon>
        <taxon>Pterygota</taxon>
        <taxon>Neoptera</taxon>
        <taxon>Endopterygota</taxon>
        <taxon>Lepidoptera</taxon>
        <taxon>Glossata</taxon>
        <taxon>Ditrysia</taxon>
        <taxon>Tineoidea</taxon>
        <taxon>Psychidae</taxon>
        <taxon>Oiketicinae</taxon>
        <taxon>Eumeta</taxon>
    </lineage>
</organism>
<dbReference type="Proteomes" id="UP000299102">
    <property type="component" value="Unassembled WGS sequence"/>
</dbReference>
<protein>
    <submittedName>
        <fullName evidence="2">Uncharacterized protein</fullName>
    </submittedName>
</protein>
<evidence type="ECO:0000313" key="3">
    <source>
        <dbReference type="Proteomes" id="UP000299102"/>
    </source>
</evidence>
<proteinExistence type="predicted"/>
<name>A0A4C1XII6_EUMVA</name>
<dbReference type="OrthoDB" id="7514825at2759"/>
<keyword evidence="1" id="KW-0472">Membrane</keyword>